<accession>A0ABQ9IYZ2</accession>
<dbReference type="SUPFAM" id="SSF144284">
    <property type="entry name" value="Sec2 N-terminal region"/>
    <property type="match status" value="2"/>
</dbReference>
<evidence type="ECO:0000313" key="5">
    <source>
        <dbReference type="EMBL" id="KAJ8968962.1"/>
    </source>
</evidence>
<dbReference type="PANTHER" id="PTHR14430">
    <property type="entry name" value="RABIN3-RELATED"/>
    <property type="match status" value="1"/>
</dbReference>
<feature type="coiled-coil region" evidence="3">
    <location>
        <begin position="151"/>
        <end position="206"/>
    </location>
</feature>
<name>A0ABQ9IYZ2_9CUCU</name>
<dbReference type="CDD" id="cd21044">
    <property type="entry name" value="Rab11BD_RAB3IP_like"/>
    <property type="match status" value="1"/>
</dbReference>
<keyword evidence="6" id="KW-1185">Reference proteome</keyword>
<dbReference type="PANTHER" id="PTHR14430:SF0">
    <property type="entry name" value="SEC2P DOMAIN-CONTAINING PROTEIN"/>
    <property type="match status" value="1"/>
</dbReference>
<evidence type="ECO:0000256" key="1">
    <source>
        <dbReference type="ARBA" id="ARBA00023054"/>
    </source>
</evidence>
<evidence type="ECO:0000256" key="4">
    <source>
        <dbReference type="SAM" id="MobiDB-lite"/>
    </source>
</evidence>
<evidence type="ECO:0008006" key="7">
    <source>
        <dbReference type="Google" id="ProtNLM"/>
    </source>
</evidence>
<reference evidence="5" key="1">
    <citation type="journal article" date="2023" name="Insect Mol. Biol.">
        <title>Genome sequencing provides insights into the evolution of gene families encoding plant cell wall-degrading enzymes in longhorned beetles.</title>
        <authorList>
            <person name="Shin N.R."/>
            <person name="Okamura Y."/>
            <person name="Kirsch R."/>
            <person name="Pauchet Y."/>
        </authorList>
    </citation>
    <scope>NUCLEOTIDE SEQUENCE</scope>
    <source>
        <strain evidence="5">MMC_N1</strain>
    </source>
</reference>
<sequence length="585" mass="66295">MKGDQETAEQSPIKKGSINEGLLMVPKSAGTLSINKHRRAGSTGTTGDESYTTDEEDNVDIDEPDITIRDHVTRKLFNDHDPYSAISTITDKVRHPSVMHRNSSDSSVYSDLGLGKCTDELDDISPYELKDDSDSKSGASGDQVDWSGSVMEVREQAFLRLQEELKEANKELKLRDQELSRLSRIRQDVEAELEDLTASLFQVRIEKQATILPSFIPMQDRYSKFSNLDKNKFYEGRMEAGHENRLKRGLSFSLKELQSEIDKLTTVGDFEAHNMVREANEKQAAAEKALKESHMKVDVLTAEVAALKTLVLTSTPSSPNPHLHPQISGAKDETGLGPVYPPPGKVVVQVIWLLGPIYPPVKVTRRWIYRPLATEVTLNTKNYKRVALFTRKHRRSPSHFNLKYGRENSPPDSPVKEVVHITCEVESKEGLEVDPVFHKEFLIWRQNPVSDKSDPFIQRIYEEDIAFCLCFNNKELTSKVIGAIESGIILIEAVSDKTKAMFPKKCALLEVPRLCFYRMNIGETDTWYSISQICRNRIIAVCDFLNYLKYIERGLVKSSAHDVYWEIVRLRKNISLARLGLSFAS</sequence>
<dbReference type="Gene3D" id="1.20.5.4880">
    <property type="match status" value="2"/>
</dbReference>
<organism evidence="5 6">
    <name type="scientific">Molorchus minor</name>
    <dbReference type="NCBI Taxonomy" id="1323400"/>
    <lineage>
        <taxon>Eukaryota</taxon>
        <taxon>Metazoa</taxon>
        <taxon>Ecdysozoa</taxon>
        <taxon>Arthropoda</taxon>
        <taxon>Hexapoda</taxon>
        <taxon>Insecta</taxon>
        <taxon>Pterygota</taxon>
        <taxon>Neoptera</taxon>
        <taxon>Endopterygota</taxon>
        <taxon>Coleoptera</taxon>
        <taxon>Polyphaga</taxon>
        <taxon>Cucujiformia</taxon>
        <taxon>Chrysomeloidea</taxon>
        <taxon>Cerambycidae</taxon>
        <taxon>Lamiinae</taxon>
        <taxon>Monochamini</taxon>
        <taxon>Molorchus</taxon>
    </lineage>
</organism>
<proteinExistence type="inferred from homology"/>
<comment type="similarity">
    <text evidence="2">Belongs to the SEC2 family.</text>
</comment>
<comment type="caution">
    <text evidence="5">The sequence shown here is derived from an EMBL/GenBank/DDBJ whole genome shotgun (WGS) entry which is preliminary data.</text>
</comment>
<evidence type="ECO:0000256" key="2">
    <source>
        <dbReference type="ARBA" id="ARBA00025794"/>
    </source>
</evidence>
<dbReference type="Proteomes" id="UP001162164">
    <property type="component" value="Unassembled WGS sequence"/>
</dbReference>
<keyword evidence="1 3" id="KW-0175">Coiled coil</keyword>
<gene>
    <name evidence="5" type="ORF">NQ317_018326</name>
</gene>
<dbReference type="EMBL" id="JAPWTJ010001897">
    <property type="protein sequence ID" value="KAJ8968962.1"/>
    <property type="molecule type" value="Genomic_DNA"/>
</dbReference>
<protein>
    <recommendedName>
        <fullName evidence="7">Guanine nucleotide exchange factor for Rab-3A</fullName>
    </recommendedName>
</protein>
<feature type="region of interest" description="Disordered" evidence="4">
    <location>
        <begin position="1"/>
        <end position="59"/>
    </location>
</feature>
<evidence type="ECO:0000313" key="6">
    <source>
        <dbReference type="Proteomes" id="UP001162164"/>
    </source>
</evidence>
<dbReference type="InterPro" id="IPR040351">
    <property type="entry name" value="RAB3IL/RAB3IP/Sec2"/>
</dbReference>
<dbReference type="Pfam" id="PF25555">
    <property type="entry name" value="RAB3A-like_C"/>
    <property type="match status" value="1"/>
</dbReference>
<feature type="region of interest" description="Disordered" evidence="4">
    <location>
        <begin position="125"/>
        <end position="144"/>
    </location>
</feature>
<evidence type="ECO:0000256" key="3">
    <source>
        <dbReference type="SAM" id="Coils"/>
    </source>
</evidence>